<dbReference type="PANTHER" id="PTHR13343:SF24">
    <property type="entry name" value="OS07G0573800 PROTEIN"/>
    <property type="match status" value="1"/>
</dbReference>
<keyword evidence="4" id="KW-1185">Reference proteome</keyword>
<name>A0ABQ3UAP7_STRHY</name>
<feature type="region of interest" description="Disordered" evidence="1">
    <location>
        <begin position="42"/>
        <end position="67"/>
    </location>
</feature>
<dbReference type="RefSeq" id="WP_236259069.1">
    <property type="nucleotide sequence ID" value="NZ_BNEK01000005.1"/>
</dbReference>
<reference evidence="3" key="1">
    <citation type="submission" date="2024-05" db="EMBL/GenBank/DDBJ databases">
        <title>Whole genome shotgun sequence of Streptomyces hygroscopicus NBRC 113678.</title>
        <authorList>
            <person name="Komaki H."/>
            <person name="Tamura T."/>
        </authorList>
    </citation>
    <scope>NUCLEOTIDE SEQUENCE</scope>
    <source>
        <strain evidence="3">N11-34</strain>
    </source>
</reference>
<organism evidence="3 4">
    <name type="scientific">Streptomyces hygroscopicus</name>
    <dbReference type="NCBI Taxonomy" id="1912"/>
    <lineage>
        <taxon>Bacteria</taxon>
        <taxon>Bacillati</taxon>
        <taxon>Actinomycetota</taxon>
        <taxon>Actinomycetes</taxon>
        <taxon>Kitasatosporales</taxon>
        <taxon>Streptomycetaceae</taxon>
        <taxon>Streptomyces</taxon>
        <taxon>Streptomyces violaceusniger group</taxon>
    </lineage>
</organism>
<dbReference type="Proteomes" id="UP001054854">
    <property type="component" value="Unassembled WGS sequence"/>
</dbReference>
<feature type="compositionally biased region" description="Basic and acidic residues" evidence="1">
    <location>
        <begin position="18"/>
        <end position="30"/>
    </location>
</feature>
<dbReference type="InterPro" id="IPR019595">
    <property type="entry name" value="DUF2470"/>
</dbReference>
<evidence type="ECO:0000313" key="3">
    <source>
        <dbReference type="EMBL" id="GHJ32592.1"/>
    </source>
</evidence>
<proteinExistence type="predicted"/>
<dbReference type="SUPFAM" id="SSF50475">
    <property type="entry name" value="FMN-binding split barrel"/>
    <property type="match status" value="1"/>
</dbReference>
<feature type="region of interest" description="Disordered" evidence="1">
    <location>
        <begin position="1"/>
        <end position="30"/>
    </location>
</feature>
<evidence type="ECO:0000256" key="1">
    <source>
        <dbReference type="SAM" id="MobiDB-lite"/>
    </source>
</evidence>
<evidence type="ECO:0000259" key="2">
    <source>
        <dbReference type="Pfam" id="PF10615"/>
    </source>
</evidence>
<dbReference type="InterPro" id="IPR037119">
    <property type="entry name" value="Haem_oxidase_HugZ-like_sf"/>
</dbReference>
<feature type="domain" description="DUF2470" evidence="2">
    <location>
        <begin position="221"/>
        <end position="299"/>
    </location>
</feature>
<accession>A0ABQ3UAP7</accession>
<dbReference type="Pfam" id="PF10615">
    <property type="entry name" value="DUF2470"/>
    <property type="match status" value="1"/>
</dbReference>
<dbReference type="PANTHER" id="PTHR13343">
    <property type="entry name" value="CREG1 PROTEIN"/>
    <property type="match status" value="1"/>
</dbReference>
<evidence type="ECO:0000313" key="4">
    <source>
        <dbReference type="Proteomes" id="UP001054854"/>
    </source>
</evidence>
<comment type="caution">
    <text evidence="3">The sequence shown here is derived from an EMBL/GenBank/DDBJ whole genome shotgun (WGS) entry which is preliminary data.</text>
</comment>
<dbReference type="Gene3D" id="3.20.180.10">
    <property type="entry name" value="PNP-oxidase-like"/>
    <property type="match status" value="1"/>
</dbReference>
<protein>
    <recommendedName>
        <fullName evidence="2">DUF2470 domain-containing protein</fullName>
    </recommendedName>
</protein>
<gene>
    <name evidence="3" type="ORF">TPA0910_70250</name>
</gene>
<dbReference type="EMBL" id="BNEK01000005">
    <property type="protein sequence ID" value="GHJ32592.1"/>
    <property type="molecule type" value="Genomic_DNA"/>
</dbReference>
<sequence>MFRPGIPLPSTGQSPEEGQPRPMEDTLRPTPAERVRTLVESKATASLTIPGTEARPGNEARDGLGTDCPAARTVAPDGDVLLLVPGGSPAARAAGYARDDELTCVMEITDVAPVAMPHRIRGRARVAGWLTPVPCGEWTRAAAALLAERHPVGELLALDHAMRPPGPGGPAAGIGPAGRAAWTLLRLEVGEAYVDDLWGADTVEPDDFATATPDPLVRHEADLLQHLHAAHGEQVRGLCALLGDRSAMACTRGPATPVALDRFGLRVRFTDEADRPFDARFDFPEPVRGVSELRRAMHALFDAATG</sequence>